<evidence type="ECO:0000256" key="1">
    <source>
        <dbReference type="SAM" id="SignalP"/>
    </source>
</evidence>
<organism evidence="2 3">
    <name type="scientific">Vibrio scophthalmi LMG 19158</name>
    <dbReference type="NCBI Taxonomy" id="870967"/>
    <lineage>
        <taxon>Bacteria</taxon>
        <taxon>Pseudomonadati</taxon>
        <taxon>Pseudomonadota</taxon>
        <taxon>Gammaproteobacteria</taxon>
        <taxon>Vibrionales</taxon>
        <taxon>Vibrionaceae</taxon>
        <taxon>Vibrio</taxon>
    </lineage>
</organism>
<dbReference type="Pfam" id="PF07996">
    <property type="entry name" value="T4SS"/>
    <property type="match status" value="1"/>
</dbReference>
<accession>F9RID8</accession>
<dbReference type="InterPro" id="IPR023220">
    <property type="entry name" value="T4SS_VirB5-domain"/>
</dbReference>
<keyword evidence="1" id="KW-0732">Signal</keyword>
<feature type="signal peptide" evidence="1">
    <location>
        <begin position="1"/>
        <end position="18"/>
    </location>
</feature>
<dbReference type="EMBL" id="AFWE01000018">
    <property type="protein sequence ID" value="EGU42470.1"/>
    <property type="molecule type" value="Genomic_DNA"/>
</dbReference>
<protein>
    <submittedName>
        <fullName evidence="2">Conjugal transfer protein TrbJ</fullName>
    </submittedName>
</protein>
<gene>
    <name evidence="2" type="ORF">VIS19158_11753</name>
</gene>
<dbReference type="AlphaFoldDB" id="F9RID8"/>
<dbReference type="RefSeq" id="WP_005592710.1">
    <property type="nucleotide sequence ID" value="NZ_AFWE01000018.1"/>
</dbReference>
<dbReference type="SUPFAM" id="SSF101082">
    <property type="entry name" value="Typo IV secretion system protein TraC"/>
    <property type="match status" value="1"/>
</dbReference>
<feature type="chain" id="PRO_5003386689" evidence="1">
    <location>
        <begin position="19"/>
        <end position="220"/>
    </location>
</feature>
<reference evidence="2 3" key="1">
    <citation type="journal article" date="2012" name="Int. J. Syst. Evol. Microbiol.">
        <title>Vibrio caribbeanicus sp. nov., isolated from the marine sponge Scleritoderma cyanea.</title>
        <authorList>
            <person name="Hoffmann M."/>
            <person name="Monday S.R."/>
            <person name="Allard M.W."/>
            <person name="Strain E.A."/>
            <person name="Whittaker P."/>
            <person name="Naum M."/>
            <person name="McCarthy P.J."/>
            <person name="Lopez J.V."/>
            <person name="Fischer M."/>
            <person name="Brown E.W."/>
        </authorList>
    </citation>
    <scope>NUCLEOTIDE SEQUENCE [LARGE SCALE GENOMIC DNA]</scope>
    <source>
        <strain evidence="2 3">LMG 19158</strain>
    </source>
</reference>
<sequence length="220" mass="25566">MKKQILILLLGMPLSVQAAPGILTFDAANLAQMALEATTKAKEFAEIMSQSRKEFSEMQSQGEHYREMVDGHFDFEDLLNDPNLNQAFALEDWKKIYDNVEDIADIRHEFNMYSDDPITQRRYNDQLRMYRTKTTFYENTVKRYERLSELLGQFDTATTPAAKEDLANAISYEQTLIQNDQQMHNALTEAMERQKQLESAALAREQTRIFLNEGLPRPRL</sequence>
<dbReference type="Gene3D" id="1.20.58.430">
    <property type="entry name" value="Type IV secretion system, VirB5-domain"/>
    <property type="match status" value="1"/>
</dbReference>
<dbReference type="InterPro" id="IPR014158">
    <property type="entry name" value="T4SS_VirB5"/>
</dbReference>
<evidence type="ECO:0000313" key="2">
    <source>
        <dbReference type="EMBL" id="EGU42470.1"/>
    </source>
</evidence>
<comment type="caution">
    <text evidence="2">The sequence shown here is derived from an EMBL/GenBank/DDBJ whole genome shotgun (WGS) entry which is preliminary data.</text>
</comment>
<proteinExistence type="predicted"/>
<dbReference type="Proteomes" id="UP000004349">
    <property type="component" value="Unassembled WGS sequence"/>
</dbReference>
<evidence type="ECO:0000313" key="3">
    <source>
        <dbReference type="Proteomes" id="UP000004349"/>
    </source>
</evidence>
<dbReference type="eggNOG" id="ENOG5033AK2">
    <property type="taxonomic scope" value="Bacteria"/>
</dbReference>
<name>F9RID8_9VIBR</name>